<protein>
    <submittedName>
        <fullName evidence="2">Sugar phosphate isomerase/epimerase</fullName>
    </submittedName>
</protein>
<dbReference type="SUPFAM" id="SSF51658">
    <property type="entry name" value="Xylose isomerase-like"/>
    <property type="match status" value="1"/>
</dbReference>
<name>A0A9D1LUE9_9FIRM</name>
<reference evidence="2" key="2">
    <citation type="journal article" date="2021" name="PeerJ">
        <title>Extensive microbial diversity within the chicken gut microbiome revealed by metagenomics and culture.</title>
        <authorList>
            <person name="Gilroy R."/>
            <person name="Ravi A."/>
            <person name="Getino M."/>
            <person name="Pursley I."/>
            <person name="Horton D.L."/>
            <person name="Alikhan N.F."/>
            <person name="Baker D."/>
            <person name="Gharbi K."/>
            <person name="Hall N."/>
            <person name="Watson M."/>
            <person name="Adriaenssens E.M."/>
            <person name="Foster-Nyarko E."/>
            <person name="Jarju S."/>
            <person name="Secka A."/>
            <person name="Antonio M."/>
            <person name="Oren A."/>
            <person name="Chaudhuri R.R."/>
            <person name="La Ragione R."/>
            <person name="Hildebrand F."/>
            <person name="Pallen M.J."/>
        </authorList>
    </citation>
    <scope>NUCLEOTIDE SEQUENCE</scope>
    <source>
        <strain evidence="2">ChiSjej4B22-9803</strain>
    </source>
</reference>
<dbReference type="InterPro" id="IPR036237">
    <property type="entry name" value="Xyl_isomerase-like_sf"/>
</dbReference>
<feature type="domain" description="Xylose isomerase-like TIM barrel" evidence="1">
    <location>
        <begin position="22"/>
        <end position="245"/>
    </location>
</feature>
<proteinExistence type="predicted"/>
<keyword evidence="2" id="KW-0413">Isomerase</keyword>
<accession>A0A9D1LUE9</accession>
<sequence length="284" mass="31598">MGANFIISGFSDEIDEQVTKQFAHLNKLGIAYFEPRGIDGANIADLDDGQVLELKQKMEQYGIKASSIGSPIGKIKITDDFEAHLKKLKRVIRTAKLLGTKYIRVFSFFMPQDADYAPYKAEVLRRMKAMTALAEAEGMILLHENEKEIYGDTAPRCLEIIEAVNSPALRCVFDPANFIQCGQDTYPAAFELLKPYIVYMHIKDALPDGEVVPAGYGAGNLEAILRALNDNGYNGFLSLEPHLGSFTGLANLENSDEMLKLTKSTPEKFTLAYESLKTILERMN</sequence>
<dbReference type="Gene3D" id="3.20.20.150">
    <property type="entry name" value="Divalent-metal-dependent TIM barrel enzymes"/>
    <property type="match status" value="1"/>
</dbReference>
<dbReference type="PANTHER" id="PTHR12110:SF41">
    <property type="entry name" value="INOSOSE DEHYDRATASE"/>
    <property type="match status" value="1"/>
</dbReference>
<dbReference type="AlphaFoldDB" id="A0A9D1LUE9"/>
<evidence type="ECO:0000313" key="2">
    <source>
        <dbReference type="EMBL" id="HIU48135.1"/>
    </source>
</evidence>
<evidence type="ECO:0000313" key="3">
    <source>
        <dbReference type="Proteomes" id="UP000824111"/>
    </source>
</evidence>
<dbReference type="InterPro" id="IPR013022">
    <property type="entry name" value="Xyl_isomerase-like_TIM-brl"/>
</dbReference>
<comment type="caution">
    <text evidence="2">The sequence shown here is derived from an EMBL/GenBank/DDBJ whole genome shotgun (WGS) entry which is preliminary data.</text>
</comment>
<dbReference type="Proteomes" id="UP000824111">
    <property type="component" value="Unassembled WGS sequence"/>
</dbReference>
<gene>
    <name evidence="2" type="ORF">IAB04_02095</name>
</gene>
<dbReference type="InterPro" id="IPR050312">
    <property type="entry name" value="IolE/XylAMocC-like"/>
</dbReference>
<evidence type="ECO:0000259" key="1">
    <source>
        <dbReference type="Pfam" id="PF01261"/>
    </source>
</evidence>
<dbReference type="EMBL" id="DVND01000052">
    <property type="protein sequence ID" value="HIU48135.1"/>
    <property type="molecule type" value="Genomic_DNA"/>
</dbReference>
<reference evidence="2" key="1">
    <citation type="submission" date="2020-10" db="EMBL/GenBank/DDBJ databases">
        <authorList>
            <person name="Gilroy R."/>
        </authorList>
    </citation>
    <scope>NUCLEOTIDE SEQUENCE</scope>
    <source>
        <strain evidence="2">ChiSjej4B22-9803</strain>
    </source>
</reference>
<dbReference type="GO" id="GO:0016853">
    <property type="term" value="F:isomerase activity"/>
    <property type="evidence" value="ECO:0007669"/>
    <property type="project" value="UniProtKB-KW"/>
</dbReference>
<dbReference type="PANTHER" id="PTHR12110">
    <property type="entry name" value="HYDROXYPYRUVATE ISOMERASE"/>
    <property type="match status" value="1"/>
</dbReference>
<organism evidence="2 3">
    <name type="scientific">Candidatus Avimonoglobus intestinipullorum</name>
    <dbReference type="NCBI Taxonomy" id="2840699"/>
    <lineage>
        <taxon>Bacteria</taxon>
        <taxon>Bacillati</taxon>
        <taxon>Bacillota</taxon>
        <taxon>Clostridia</taxon>
        <taxon>Eubacteriales</taxon>
        <taxon>Candidatus Avimonoglobus</taxon>
    </lineage>
</organism>
<dbReference type="Pfam" id="PF01261">
    <property type="entry name" value="AP_endonuc_2"/>
    <property type="match status" value="1"/>
</dbReference>